<gene>
    <name evidence="1" type="ORF">ABID43_002839</name>
</gene>
<dbReference type="Proteomes" id="UP001549145">
    <property type="component" value="Unassembled WGS sequence"/>
</dbReference>
<reference evidence="1 2" key="1">
    <citation type="submission" date="2024-06" db="EMBL/GenBank/DDBJ databases">
        <title>Genomic Encyclopedia of Type Strains, Phase IV (KMG-IV): sequencing the most valuable type-strain genomes for metagenomic binning, comparative biology and taxonomic classification.</title>
        <authorList>
            <person name="Goeker M."/>
        </authorList>
    </citation>
    <scope>NUCLEOTIDE SEQUENCE [LARGE SCALE GENOMIC DNA]</scope>
    <source>
        <strain evidence="1 2">DSM 21331</strain>
    </source>
</reference>
<organism evidence="1 2">
    <name type="scientific">Methylobacterium goesingense</name>
    <dbReference type="NCBI Taxonomy" id="243690"/>
    <lineage>
        <taxon>Bacteria</taxon>
        <taxon>Pseudomonadati</taxon>
        <taxon>Pseudomonadota</taxon>
        <taxon>Alphaproteobacteria</taxon>
        <taxon>Hyphomicrobiales</taxon>
        <taxon>Methylobacteriaceae</taxon>
        <taxon>Methylobacterium</taxon>
    </lineage>
</organism>
<proteinExistence type="predicted"/>
<accession>A0ABV2L7G4</accession>
<name>A0ABV2L7G4_9HYPH</name>
<comment type="caution">
    <text evidence="1">The sequence shown here is derived from an EMBL/GenBank/DDBJ whole genome shotgun (WGS) entry which is preliminary data.</text>
</comment>
<sequence length="192" mass="19437">MADIKVVAGNCGKGRGTYQAGVLTSPDGVERSVESILTVEAHGDVAGARNWGGQVLEGLKGSLALASNIDLSGTALLAATALTSVSAEESQPQTLLEITFQAGDLLIALADPRLPALISNDREVLRRGFARAAQRVSQPVDGTGHADSSLTTTASDAAQAAVGAVQAVTGAAGASLSSAFSFVRRTTGYERG</sequence>
<evidence type="ECO:0000313" key="1">
    <source>
        <dbReference type="EMBL" id="MET3693292.1"/>
    </source>
</evidence>
<keyword evidence="2" id="KW-1185">Reference proteome</keyword>
<dbReference type="EMBL" id="JBEPMM010000007">
    <property type="protein sequence ID" value="MET3693292.1"/>
    <property type="molecule type" value="Genomic_DNA"/>
</dbReference>
<dbReference type="RefSeq" id="WP_238280178.1">
    <property type="nucleotide sequence ID" value="NZ_BPQL01000080.1"/>
</dbReference>
<protein>
    <submittedName>
        <fullName evidence="1">Uncharacterized protein</fullName>
    </submittedName>
</protein>
<evidence type="ECO:0000313" key="2">
    <source>
        <dbReference type="Proteomes" id="UP001549145"/>
    </source>
</evidence>